<dbReference type="PANTHER" id="PTHR31594">
    <property type="entry name" value="AIG1-TYPE G DOMAIN-CONTAINING PROTEIN"/>
    <property type="match status" value="1"/>
</dbReference>
<dbReference type="Proteomes" id="UP000504611">
    <property type="component" value="Unplaced"/>
</dbReference>
<dbReference type="RefSeq" id="XP_010786793.1">
    <property type="nucleotide sequence ID" value="XM_010788491.1"/>
</dbReference>
<dbReference type="KEGG" id="ncc:104960437"/>
<sequence>MSASDSIESKSSLMDIEASLKLSFLGGLVEVGGSAKYLNDEKKFKNQSRVTFQYKATTNFKQLLIDNVTLDTEQMEVIEKGSATHVVTGILYGADAFFVFDSEKLEASQVQKIEGSMHAVIKKIPSFDFEGKVKIQLTDEEKALTNKFSCKFYGDFILKSNPATFVDAVQTYVELPQLLGTNGENSVPVTVWLMPLKSFDPKAPELMTGISIGLVKKAQDVLEDLKEIRMRCNDSLGGKVEEHFPKIQKDLNTFLKLCGYYESSLEQTMAKTIPSIREGKEDESSLEEVFKDRNKSPFSHEKLTKWLDHKEREINVIKSCVDIMKGFKIVANQSELDREVLGNKLVLCFVFTSMESADPCLEAMDQYANSLKCVSTEEEPWYYSDDVLQKMRKKAHQFIKYFGALTNRCCFLMAAIENKKFKGATIYYYDGGILKTEDFPPSDVKTGDLKALSEVKKHTGK</sequence>
<dbReference type="Pfam" id="PF21109">
    <property type="entry name" value="Stonustoxin_helical"/>
    <property type="match status" value="1"/>
</dbReference>
<proteinExistence type="predicted"/>
<keyword evidence="3" id="KW-1185">Reference proteome</keyword>
<accession>A0A6I9PIF6</accession>
<dbReference type="InterPro" id="IPR040581">
    <property type="entry name" value="Thioredoxin_11"/>
</dbReference>
<evidence type="ECO:0000313" key="4">
    <source>
        <dbReference type="RefSeq" id="XP_010786793.1"/>
    </source>
</evidence>
<name>A0A6I9PIF6_9TELE</name>
<dbReference type="PANTHER" id="PTHR31594:SF16">
    <property type="entry name" value="SI:CH211-281L24.3"/>
    <property type="match status" value="1"/>
</dbReference>
<dbReference type="InterPro" id="IPR052090">
    <property type="entry name" value="Cytolytic_pore-forming_toxin"/>
</dbReference>
<evidence type="ECO:0000259" key="1">
    <source>
        <dbReference type="Pfam" id="PF18078"/>
    </source>
</evidence>
<organism evidence="3 4">
    <name type="scientific">Notothenia coriiceps</name>
    <name type="common">black rockcod</name>
    <dbReference type="NCBI Taxonomy" id="8208"/>
    <lineage>
        <taxon>Eukaryota</taxon>
        <taxon>Metazoa</taxon>
        <taxon>Chordata</taxon>
        <taxon>Craniata</taxon>
        <taxon>Vertebrata</taxon>
        <taxon>Euteleostomi</taxon>
        <taxon>Actinopterygii</taxon>
        <taxon>Neopterygii</taxon>
        <taxon>Teleostei</taxon>
        <taxon>Neoteleostei</taxon>
        <taxon>Acanthomorphata</taxon>
        <taxon>Eupercaria</taxon>
        <taxon>Perciformes</taxon>
        <taxon>Notothenioidei</taxon>
        <taxon>Nototheniidae</taxon>
        <taxon>Notothenia</taxon>
    </lineage>
</organism>
<gene>
    <name evidence="4" type="primary">LOC104960437</name>
</gene>
<dbReference type="Pfam" id="PF18078">
    <property type="entry name" value="Thioredoxin_11"/>
    <property type="match status" value="1"/>
</dbReference>
<dbReference type="InterPro" id="IPR048997">
    <property type="entry name" value="Stonustoxin-like_helical"/>
</dbReference>
<feature type="domain" description="Stonustoxin-like helical" evidence="2">
    <location>
        <begin position="220"/>
        <end position="315"/>
    </location>
</feature>
<protein>
    <submittedName>
        <fullName evidence="4">Neoverrucotoxin subunit beta-like</fullName>
    </submittedName>
</protein>
<dbReference type="AlphaFoldDB" id="A0A6I9PIF6"/>
<feature type="domain" description="SNTX thioredoxin-like" evidence="1">
    <location>
        <begin position="327"/>
        <end position="440"/>
    </location>
</feature>
<reference evidence="4" key="1">
    <citation type="submission" date="2025-08" db="UniProtKB">
        <authorList>
            <consortium name="RefSeq"/>
        </authorList>
    </citation>
    <scope>IDENTIFICATION</scope>
    <source>
        <tissue evidence="4">Muscle</tissue>
    </source>
</reference>
<evidence type="ECO:0000313" key="3">
    <source>
        <dbReference type="Proteomes" id="UP000504611"/>
    </source>
</evidence>
<evidence type="ECO:0000259" key="2">
    <source>
        <dbReference type="Pfam" id="PF21109"/>
    </source>
</evidence>
<dbReference type="OrthoDB" id="8954335at2759"/>
<dbReference type="GeneID" id="104960437"/>